<dbReference type="RefSeq" id="WP_073179815.1">
    <property type="nucleotide sequence ID" value="NZ_FQWL01000003.1"/>
</dbReference>
<evidence type="ECO:0000313" key="3">
    <source>
        <dbReference type="EMBL" id="SHG75286.1"/>
    </source>
</evidence>
<proteinExistence type="predicted"/>
<dbReference type="PANTHER" id="PTHR42954:SF2">
    <property type="entry name" value="FE(2+) TRANSPORT PROTEIN A"/>
    <property type="match status" value="1"/>
</dbReference>
<keyword evidence="4" id="KW-1185">Reference proteome</keyword>
<keyword evidence="1" id="KW-0408">Iron</keyword>
<dbReference type="STRING" id="570519.SAMN04488116_2393"/>
<protein>
    <submittedName>
        <fullName evidence="3">Ferrous iron transport protein A</fullName>
    </submittedName>
</protein>
<dbReference type="Pfam" id="PF04023">
    <property type="entry name" value="FeoA"/>
    <property type="match status" value="1"/>
</dbReference>
<dbReference type="InterPro" id="IPR052713">
    <property type="entry name" value="FeoA"/>
</dbReference>
<organism evidence="3 4">
    <name type="scientific">Flagellimonas flava</name>
    <dbReference type="NCBI Taxonomy" id="570519"/>
    <lineage>
        <taxon>Bacteria</taxon>
        <taxon>Pseudomonadati</taxon>
        <taxon>Bacteroidota</taxon>
        <taxon>Flavobacteriia</taxon>
        <taxon>Flavobacteriales</taxon>
        <taxon>Flavobacteriaceae</taxon>
        <taxon>Flagellimonas</taxon>
    </lineage>
</organism>
<feature type="domain" description="Ferrous iron transporter FeoA-like" evidence="2">
    <location>
        <begin position="2"/>
        <end position="73"/>
    </location>
</feature>
<dbReference type="SUPFAM" id="SSF50037">
    <property type="entry name" value="C-terminal domain of transcriptional repressors"/>
    <property type="match status" value="1"/>
</dbReference>
<dbReference type="SMART" id="SM00899">
    <property type="entry name" value="FeoA"/>
    <property type="match status" value="1"/>
</dbReference>
<dbReference type="EMBL" id="FQWL01000003">
    <property type="protein sequence ID" value="SHG75286.1"/>
    <property type="molecule type" value="Genomic_DNA"/>
</dbReference>
<dbReference type="GO" id="GO:0046914">
    <property type="term" value="F:transition metal ion binding"/>
    <property type="evidence" value="ECO:0007669"/>
    <property type="project" value="InterPro"/>
</dbReference>
<accession>A0A1M5MDH8</accession>
<dbReference type="InterPro" id="IPR038157">
    <property type="entry name" value="FeoA_core_dom"/>
</dbReference>
<dbReference type="PANTHER" id="PTHR42954">
    <property type="entry name" value="FE(2+) TRANSPORT PROTEIN A"/>
    <property type="match status" value="1"/>
</dbReference>
<dbReference type="InterPro" id="IPR008988">
    <property type="entry name" value="Transcriptional_repressor_C"/>
</dbReference>
<sequence length="80" mass="8825">MATVLDLKQGQKGVIKEFADFMLPIKLLELGCLPGNTVELVQIAPLKDPIYINVNGSHIAIRRSLAKQIELEITEDPLSL</sequence>
<reference evidence="4" key="1">
    <citation type="submission" date="2016-11" db="EMBL/GenBank/DDBJ databases">
        <authorList>
            <person name="Varghese N."/>
            <person name="Submissions S."/>
        </authorList>
    </citation>
    <scope>NUCLEOTIDE SEQUENCE [LARGE SCALE GENOMIC DNA]</scope>
    <source>
        <strain evidence="4">DSM 22638</strain>
    </source>
</reference>
<evidence type="ECO:0000313" key="4">
    <source>
        <dbReference type="Proteomes" id="UP000184532"/>
    </source>
</evidence>
<evidence type="ECO:0000256" key="1">
    <source>
        <dbReference type="ARBA" id="ARBA00023004"/>
    </source>
</evidence>
<dbReference type="OrthoDB" id="9811076at2"/>
<dbReference type="Gene3D" id="2.30.30.90">
    <property type="match status" value="1"/>
</dbReference>
<dbReference type="Proteomes" id="UP000184532">
    <property type="component" value="Unassembled WGS sequence"/>
</dbReference>
<dbReference type="InterPro" id="IPR007167">
    <property type="entry name" value="Fe-transptr_FeoA-like"/>
</dbReference>
<dbReference type="AlphaFoldDB" id="A0A1M5MDH8"/>
<gene>
    <name evidence="3" type="ORF">SAMN04488116_2393</name>
</gene>
<name>A0A1M5MDH8_9FLAO</name>
<evidence type="ECO:0000259" key="2">
    <source>
        <dbReference type="SMART" id="SM00899"/>
    </source>
</evidence>